<dbReference type="EMBL" id="JANPWB010000005">
    <property type="protein sequence ID" value="KAJ1190676.1"/>
    <property type="molecule type" value="Genomic_DNA"/>
</dbReference>
<keyword evidence="3" id="KW-1185">Reference proteome</keyword>
<accession>A0AAV7UQK6</accession>
<protein>
    <submittedName>
        <fullName evidence="2">Uncharacterized protein</fullName>
    </submittedName>
</protein>
<feature type="region of interest" description="Disordered" evidence="1">
    <location>
        <begin position="49"/>
        <end position="80"/>
    </location>
</feature>
<comment type="caution">
    <text evidence="2">The sequence shown here is derived from an EMBL/GenBank/DDBJ whole genome shotgun (WGS) entry which is preliminary data.</text>
</comment>
<evidence type="ECO:0000313" key="3">
    <source>
        <dbReference type="Proteomes" id="UP001066276"/>
    </source>
</evidence>
<proteinExistence type="predicted"/>
<dbReference type="Proteomes" id="UP001066276">
    <property type="component" value="Chromosome 3_1"/>
</dbReference>
<evidence type="ECO:0000256" key="1">
    <source>
        <dbReference type="SAM" id="MobiDB-lite"/>
    </source>
</evidence>
<reference evidence="2" key="1">
    <citation type="journal article" date="2022" name="bioRxiv">
        <title>Sequencing and chromosome-scale assembly of the giantPleurodeles waltlgenome.</title>
        <authorList>
            <person name="Brown T."/>
            <person name="Elewa A."/>
            <person name="Iarovenko S."/>
            <person name="Subramanian E."/>
            <person name="Araus A.J."/>
            <person name="Petzold A."/>
            <person name="Susuki M."/>
            <person name="Suzuki K.-i.T."/>
            <person name="Hayashi T."/>
            <person name="Toyoda A."/>
            <person name="Oliveira C."/>
            <person name="Osipova E."/>
            <person name="Leigh N.D."/>
            <person name="Simon A."/>
            <person name="Yun M.H."/>
        </authorList>
    </citation>
    <scope>NUCLEOTIDE SEQUENCE</scope>
    <source>
        <strain evidence="2">20211129_DDA</strain>
        <tissue evidence="2">Liver</tissue>
    </source>
</reference>
<gene>
    <name evidence="2" type="ORF">NDU88_007413</name>
</gene>
<evidence type="ECO:0000313" key="2">
    <source>
        <dbReference type="EMBL" id="KAJ1190676.1"/>
    </source>
</evidence>
<dbReference type="AlphaFoldDB" id="A0AAV7UQK6"/>
<organism evidence="2 3">
    <name type="scientific">Pleurodeles waltl</name>
    <name type="common">Iberian ribbed newt</name>
    <dbReference type="NCBI Taxonomy" id="8319"/>
    <lineage>
        <taxon>Eukaryota</taxon>
        <taxon>Metazoa</taxon>
        <taxon>Chordata</taxon>
        <taxon>Craniata</taxon>
        <taxon>Vertebrata</taxon>
        <taxon>Euteleostomi</taxon>
        <taxon>Amphibia</taxon>
        <taxon>Batrachia</taxon>
        <taxon>Caudata</taxon>
        <taxon>Salamandroidea</taxon>
        <taxon>Salamandridae</taxon>
        <taxon>Pleurodelinae</taxon>
        <taxon>Pleurodeles</taxon>
    </lineage>
</organism>
<name>A0AAV7UQK6_PLEWA</name>
<sequence>MGILAAPRRTRRSSSATRSQCRSLLPGAFSLCQADRVSVLSAAGRHIPPADRLVCTTPPQERRVSASNGLPPLRSPPCSP</sequence>